<dbReference type="InterPro" id="IPR009057">
    <property type="entry name" value="Homeodomain-like_sf"/>
</dbReference>
<keyword evidence="3" id="KW-0804">Transcription</keyword>
<name>A0A562U6R9_9SPHI</name>
<dbReference type="InterPro" id="IPR020449">
    <property type="entry name" value="Tscrpt_reg_AraC-type_HTH"/>
</dbReference>
<comment type="caution">
    <text evidence="5">The sequence shown here is derived from an EMBL/GenBank/DDBJ whole genome shotgun (WGS) entry which is preliminary data.</text>
</comment>
<dbReference type="Gene3D" id="1.10.10.60">
    <property type="entry name" value="Homeodomain-like"/>
    <property type="match status" value="1"/>
</dbReference>
<dbReference type="Proteomes" id="UP000317010">
    <property type="component" value="Unassembled WGS sequence"/>
</dbReference>
<dbReference type="PANTHER" id="PTHR47893">
    <property type="entry name" value="REGULATORY PROTEIN PCHR"/>
    <property type="match status" value="1"/>
</dbReference>
<keyword evidence="6" id="KW-1185">Reference proteome</keyword>
<dbReference type="SMART" id="SM00342">
    <property type="entry name" value="HTH_ARAC"/>
    <property type="match status" value="1"/>
</dbReference>
<dbReference type="PRINTS" id="PR00032">
    <property type="entry name" value="HTHARAC"/>
</dbReference>
<dbReference type="EMBL" id="VLLI01000004">
    <property type="protein sequence ID" value="TWJ01513.1"/>
    <property type="molecule type" value="Genomic_DNA"/>
</dbReference>
<evidence type="ECO:0000313" key="6">
    <source>
        <dbReference type="Proteomes" id="UP000317010"/>
    </source>
</evidence>
<proteinExistence type="predicted"/>
<dbReference type="RefSeq" id="WP_144911515.1">
    <property type="nucleotide sequence ID" value="NZ_VLLI01000004.1"/>
</dbReference>
<dbReference type="InterPro" id="IPR053142">
    <property type="entry name" value="PchR_regulatory_protein"/>
</dbReference>
<evidence type="ECO:0000256" key="3">
    <source>
        <dbReference type="ARBA" id="ARBA00023163"/>
    </source>
</evidence>
<dbReference type="Pfam" id="PF12833">
    <property type="entry name" value="HTH_18"/>
    <property type="match status" value="1"/>
</dbReference>
<keyword evidence="2 5" id="KW-0238">DNA-binding</keyword>
<evidence type="ECO:0000313" key="5">
    <source>
        <dbReference type="EMBL" id="TWJ01513.1"/>
    </source>
</evidence>
<gene>
    <name evidence="5" type="ORF">JN11_01664</name>
</gene>
<sequence>MTFEFTVQPSFNFVKSFGEKFNIPVFKNSLQIPANLGEGRIKWVDVEPGFKFVLHHYTLKQDFHLKRIAPDAEPNDLISIVFNSNEIPAGFTADREDAIQFLKNNGSSIQIASTSLSTETFFPANSEVYFCVIGIKRQVLSALLRIENVNGPLATILNSNTLFFYHEKMNPEVQRVLKQISEINDQSKLSDLYYSIKTHEMIYLLFDKLLSRADEKQSPVNKADIDKLYVIRTALLADLSVPPQLASLAKMAGMSETKMKQLFKQTFGDTIYNYYQNERMQEAGFLLKHAGYSVSEAGYRLGFSNLSHFSRLFEKFYGITPKKYSLAG</sequence>
<dbReference type="AlphaFoldDB" id="A0A562U6R9"/>
<accession>A0A562U6R9</accession>
<evidence type="ECO:0000259" key="4">
    <source>
        <dbReference type="PROSITE" id="PS01124"/>
    </source>
</evidence>
<dbReference type="OrthoDB" id="1156172at2"/>
<reference evidence="5 6" key="1">
    <citation type="submission" date="2019-07" db="EMBL/GenBank/DDBJ databases">
        <title>Genomic Encyclopedia of Archaeal and Bacterial Type Strains, Phase II (KMG-II): from individual species to whole genera.</title>
        <authorList>
            <person name="Goeker M."/>
        </authorList>
    </citation>
    <scope>NUCLEOTIDE SEQUENCE [LARGE SCALE GENOMIC DNA]</scope>
    <source>
        <strain evidence="5 6">ATCC BAA-1854</strain>
    </source>
</reference>
<evidence type="ECO:0000256" key="1">
    <source>
        <dbReference type="ARBA" id="ARBA00023015"/>
    </source>
</evidence>
<dbReference type="InterPro" id="IPR018060">
    <property type="entry name" value="HTH_AraC"/>
</dbReference>
<dbReference type="GO" id="GO:0003700">
    <property type="term" value="F:DNA-binding transcription factor activity"/>
    <property type="evidence" value="ECO:0007669"/>
    <property type="project" value="InterPro"/>
</dbReference>
<keyword evidence="1" id="KW-0805">Transcription regulation</keyword>
<dbReference type="PROSITE" id="PS01124">
    <property type="entry name" value="HTH_ARAC_FAMILY_2"/>
    <property type="match status" value="1"/>
</dbReference>
<dbReference type="SUPFAM" id="SSF46689">
    <property type="entry name" value="Homeodomain-like"/>
    <property type="match status" value="2"/>
</dbReference>
<dbReference type="GO" id="GO:0043565">
    <property type="term" value="F:sequence-specific DNA binding"/>
    <property type="evidence" value="ECO:0007669"/>
    <property type="project" value="InterPro"/>
</dbReference>
<feature type="domain" description="HTH araC/xylS-type" evidence="4">
    <location>
        <begin position="229"/>
        <end position="327"/>
    </location>
</feature>
<evidence type="ECO:0000256" key="2">
    <source>
        <dbReference type="ARBA" id="ARBA00023125"/>
    </source>
</evidence>
<protein>
    <submittedName>
        <fullName evidence="5">AraC-like DNA-binding protein</fullName>
    </submittedName>
</protein>
<organism evidence="5 6">
    <name type="scientific">Mucilaginibacter frigoritolerans</name>
    <dbReference type="NCBI Taxonomy" id="652788"/>
    <lineage>
        <taxon>Bacteria</taxon>
        <taxon>Pseudomonadati</taxon>
        <taxon>Bacteroidota</taxon>
        <taxon>Sphingobacteriia</taxon>
        <taxon>Sphingobacteriales</taxon>
        <taxon>Sphingobacteriaceae</taxon>
        <taxon>Mucilaginibacter</taxon>
    </lineage>
</organism>
<dbReference type="PANTHER" id="PTHR47893:SF1">
    <property type="entry name" value="REGULATORY PROTEIN PCHR"/>
    <property type="match status" value="1"/>
</dbReference>